<dbReference type="CDD" id="cd09272">
    <property type="entry name" value="RNase_HI_RT_Ty1"/>
    <property type="match status" value="1"/>
</dbReference>
<dbReference type="Proteomes" id="UP001604336">
    <property type="component" value="Unassembled WGS sequence"/>
</dbReference>
<dbReference type="EMBL" id="JBFOLK010000001">
    <property type="protein sequence ID" value="KAL2543145.1"/>
    <property type="molecule type" value="Genomic_DNA"/>
</dbReference>
<sequence>MKVISCKWIYKLKHDTDGRIQRHKAKLAAKGFLQTSDWASCPYDRKPTMGYCVYLGGNQIFWCSKKQQVVARSSTEAEYRTLAHTTAEIIWIQSLLQELSIRGAQNLV</sequence>
<reference evidence="2" key="1">
    <citation type="submission" date="2024-07" db="EMBL/GenBank/DDBJ databases">
        <title>Two chromosome-level genome assemblies of Korean endemic species Abeliophyllum distichum and Forsythia ovata (Oleaceae).</title>
        <authorList>
            <person name="Jang H."/>
        </authorList>
    </citation>
    <scope>NUCLEOTIDE SEQUENCE [LARGE SCALE GENOMIC DNA]</scope>
</reference>
<dbReference type="PANTHER" id="PTHR11439:SF500">
    <property type="entry name" value="RNA-DIRECTED DNA POLYMERASE"/>
    <property type="match status" value="1"/>
</dbReference>
<dbReference type="AlphaFoldDB" id="A0ABD1W0X3"/>
<dbReference type="PANTHER" id="PTHR11439">
    <property type="entry name" value="GAG-POL-RELATED RETROTRANSPOSON"/>
    <property type="match status" value="1"/>
</dbReference>
<protein>
    <submittedName>
        <fullName evidence="1">Mitochondrial protein</fullName>
    </submittedName>
</protein>
<evidence type="ECO:0000313" key="2">
    <source>
        <dbReference type="Proteomes" id="UP001604336"/>
    </source>
</evidence>
<comment type="caution">
    <text evidence="1">The sequence shown here is derived from an EMBL/GenBank/DDBJ whole genome shotgun (WGS) entry which is preliminary data.</text>
</comment>
<proteinExistence type="predicted"/>
<name>A0ABD1W0X3_9LAMI</name>
<organism evidence="1 2">
    <name type="scientific">Abeliophyllum distichum</name>
    <dbReference type="NCBI Taxonomy" id="126358"/>
    <lineage>
        <taxon>Eukaryota</taxon>
        <taxon>Viridiplantae</taxon>
        <taxon>Streptophyta</taxon>
        <taxon>Embryophyta</taxon>
        <taxon>Tracheophyta</taxon>
        <taxon>Spermatophyta</taxon>
        <taxon>Magnoliopsida</taxon>
        <taxon>eudicotyledons</taxon>
        <taxon>Gunneridae</taxon>
        <taxon>Pentapetalae</taxon>
        <taxon>asterids</taxon>
        <taxon>lamiids</taxon>
        <taxon>Lamiales</taxon>
        <taxon>Oleaceae</taxon>
        <taxon>Forsythieae</taxon>
        <taxon>Abeliophyllum</taxon>
    </lineage>
</organism>
<gene>
    <name evidence="1" type="ORF">Adt_04123</name>
</gene>
<keyword evidence="2" id="KW-1185">Reference proteome</keyword>
<evidence type="ECO:0000313" key="1">
    <source>
        <dbReference type="EMBL" id="KAL2543145.1"/>
    </source>
</evidence>
<accession>A0ABD1W0X3</accession>